<keyword evidence="2" id="KW-0378">Hydrolase</keyword>
<protein>
    <recommendedName>
        <fullName evidence="4">Poly(3-hydroxybutyrate) depolymerase</fullName>
    </recommendedName>
</protein>
<dbReference type="Pfam" id="PF00756">
    <property type="entry name" value="Esterase"/>
    <property type="match status" value="1"/>
</dbReference>
<gene>
    <name evidence="3" type="ORF">METZ01_LOCUS28439</name>
</gene>
<dbReference type="InterPro" id="IPR000801">
    <property type="entry name" value="Esterase-like"/>
</dbReference>
<name>A0A381Q8C6_9ZZZZ</name>
<evidence type="ECO:0008006" key="4">
    <source>
        <dbReference type="Google" id="ProtNLM"/>
    </source>
</evidence>
<dbReference type="SUPFAM" id="SSF53474">
    <property type="entry name" value="alpha/beta-Hydrolases"/>
    <property type="match status" value="1"/>
</dbReference>
<dbReference type="EMBL" id="UINC01001250">
    <property type="protein sequence ID" value="SUZ75585.1"/>
    <property type="molecule type" value="Genomic_DNA"/>
</dbReference>
<proteinExistence type="predicted"/>
<dbReference type="PANTHER" id="PTHR43037:SF5">
    <property type="entry name" value="FERULOYL ESTERASE"/>
    <property type="match status" value="1"/>
</dbReference>
<reference evidence="3" key="1">
    <citation type="submission" date="2018-05" db="EMBL/GenBank/DDBJ databases">
        <authorList>
            <person name="Lanie J.A."/>
            <person name="Ng W.-L."/>
            <person name="Kazmierczak K.M."/>
            <person name="Andrzejewski T.M."/>
            <person name="Davidsen T.M."/>
            <person name="Wayne K.J."/>
            <person name="Tettelin H."/>
            <person name="Glass J.I."/>
            <person name="Rusch D."/>
            <person name="Podicherti R."/>
            <person name="Tsui H.-C.T."/>
            <person name="Winkler M.E."/>
        </authorList>
    </citation>
    <scope>NUCLEOTIDE SEQUENCE</scope>
</reference>
<evidence type="ECO:0000313" key="3">
    <source>
        <dbReference type="EMBL" id="SUZ75585.1"/>
    </source>
</evidence>
<dbReference type="GO" id="GO:0016787">
    <property type="term" value="F:hydrolase activity"/>
    <property type="evidence" value="ECO:0007669"/>
    <property type="project" value="UniProtKB-KW"/>
</dbReference>
<keyword evidence="1" id="KW-0732">Signal</keyword>
<dbReference type="InterPro" id="IPR050955">
    <property type="entry name" value="Plant_Biomass_Hydrol_Est"/>
</dbReference>
<sequence>MANNLTARVRDRTLLHLAGHTATRPQKESTMRSRYPQSLAMLTVLLAALVTSAAAQAPVSATTARIQELSYQFEGAPWSSVVYENVAVEMEYQMYVPTTYDGSTAYPLMVLLHGLGSNPGGVIRYQGLTDLAEERGYIVAAPMGYNSRGWYGSRGTSRASNRGGDANDPANLGDLSELDVMNVLAMTLEGYNIDRDRIYLAGHSMGGGGTWHLGIKYPDIWAGLGPVAPAIYTSPDALSAITHIPVIIIQGDEDRLVNVDIARRWVAQMQELGMTHQYVEIPGGDHSRIIARDPDNVKAIFDFFDQQRKN</sequence>
<evidence type="ECO:0000256" key="1">
    <source>
        <dbReference type="ARBA" id="ARBA00022729"/>
    </source>
</evidence>
<dbReference type="AlphaFoldDB" id="A0A381Q8C6"/>
<organism evidence="3">
    <name type="scientific">marine metagenome</name>
    <dbReference type="NCBI Taxonomy" id="408172"/>
    <lineage>
        <taxon>unclassified sequences</taxon>
        <taxon>metagenomes</taxon>
        <taxon>ecological metagenomes</taxon>
    </lineage>
</organism>
<dbReference type="PANTHER" id="PTHR43037">
    <property type="entry name" value="UNNAMED PRODUCT-RELATED"/>
    <property type="match status" value="1"/>
</dbReference>
<dbReference type="Gene3D" id="3.40.50.1820">
    <property type="entry name" value="alpha/beta hydrolase"/>
    <property type="match status" value="1"/>
</dbReference>
<dbReference type="InterPro" id="IPR029058">
    <property type="entry name" value="AB_hydrolase_fold"/>
</dbReference>
<accession>A0A381Q8C6</accession>
<evidence type="ECO:0000256" key="2">
    <source>
        <dbReference type="ARBA" id="ARBA00022801"/>
    </source>
</evidence>